<evidence type="ECO:0000256" key="1">
    <source>
        <dbReference type="ARBA" id="ARBA00008005"/>
    </source>
</evidence>
<evidence type="ECO:0000313" key="3">
    <source>
        <dbReference type="EMBL" id="GGE16884.1"/>
    </source>
</evidence>
<dbReference type="EMBL" id="BMGL01000009">
    <property type="protein sequence ID" value="GGE16884.1"/>
    <property type="molecule type" value="Genomic_DNA"/>
</dbReference>
<protein>
    <recommendedName>
        <fullName evidence="2">Tail sheath protein C-terminal domain-containing protein</fullName>
    </recommendedName>
</protein>
<evidence type="ECO:0000313" key="4">
    <source>
        <dbReference type="Proteomes" id="UP000599688"/>
    </source>
</evidence>
<keyword evidence="4" id="KW-1185">Reference proteome</keyword>
<dbReference type="Proteomes" id="UP000599688">
    <property type="component" value="Unassembled WGS sequence"/>
</dbReference>
<reference evidence="3 4" key="1">
    <citation type="journal article" date="2014" name="Int. J. Syst. Evol. Microbiol.">
        <title>Complete genome sequence of Corynebacterium casei LMG S-19264T (=DSM 44701T), isolated from a smear-ripened cheese.</title>
        <authorList>
            <consortium name="US DOE Joint Genome Institute (JGI-PGF)"/>
            <person name="Walter F."/>
            <person name="Albersmeier A."/>
            <person name="Kalinowski J."/>
            <person name="Ruckert C."/>
        </authorList>
    </citation>
    <scope>NUCLEOTIDE SEQUENCE [LARGE SCALE GENOMIC DNA]</scope>
    <source>
        <strain evidence="3 4">CGMCC 1.12925</strain>
    </source>
</reference>
<evidence type="ECO:0000259" key="2">
    <source>
        <dbReference type="Pfam" id="PF17482"/>
    </source>
</evidence>
<dbReference type="PANTHER" id="PTHR35861:SF1">
    <property type="entry name" value="PHAGE TAIL SHEATH PROTEIN"/>
    <property type="match status" value="1"/>
</dbReference>
<accession>A0A916ZWC3</accession>
<gene>
    <name evidence="3" type="ORF">GCM10010831_17700</name>
</gene>
<organism evidence="3 4">
    <name type="scientific">Psychroflexus salis</name>
    <dbReference type="NCBI Taxonomy" id="1526574"/>
    <lineage>
        <taxon>Bacteria</taxon>
        <taxon>Pseudomonadati</taxon>
        <taxon>Bacteroidota</taxon>
        <taxon>Flavobacteriia</taxon>
        <taxon>Flavobacteriales</taxon>
        <taxon>Flavobacteriaceae</taxon>
        <taxon>Psychroflexus</taxon>
    </lineage>
</organism>
<sequence>MSNSLATPGVYIEEKSSFGSSVVPIQTALPAFVGYTKKASRGSKSLINKPTKISSFGQFVELFGNGPDIKFSIEANETSAQGFQLSFVNASRYMLYNSIRLFYANGGADCYIVSVGVYGDEINADQLTGSKTGGGIASLEKYLEPTLLVIPDSVLLSKDDCYSTQAAMLSHCGYKMKNRFAILDVYNGDQERTFDENDVVNNFREGVGSNHLMWGAAYYPYIQSNIVKSSDLDFTSIENKEVLIEILNSEVDANLAAEIITEARAEGIKAEIAKINDATDADAIKSLQSTLKVVSPKINGILEDMQDMINLMPPSAAMAGAYTMCDNAESVAKSPANISLGAVVSPSVDINNDNQEELNLPLNGKAVNAIRSFAGKGVLVWGARTLDGNSQDFRYISVRRTMTFLEQSIKFAAEAFVFAPNNSTTWSTLRATVSNFLNNQWQSGLLAGNSPEDAYQIQIGLGSTMTSNDILDGVLKMTVKVAITRPAEFIVITFEQLQQKS</sequence>
<dbReference type="Pfam" id="PF17482">
    <property type="entry name" value="Phage_sheath_1C"/>
    <property type="match status" value="1"/>
</dbReference>
<comment type="caution">
    <text evidence="3">The sequence shown here is derived from an EMBL/GenBank/DDBJ whole genome shotgun (WGS) entry which is preliminary data.</text>
</comment>
<dbReference type="InterPro" id="IPR052042">
    <property type="entry name" value="Tail_sheath_structural"/>
</dbReference>
<dbReference type="AlphaFoldDB" id="A0A916ZWC3"/>
<feature type="domain" description="Tail sheath protein C-terminal" evidence="2">
    <location>
        <begin position="390"/>
        <end position="495"/>
    </location>
</feature>
<name>A0A916ZWC3_9FLAO</name>
<proteinExistence type="inferred from homology"/>
<dbReference type="Gene3D" id="3.40.50.11780">
    <property type="match status" value="1"/>
</dbReference>
<dbReference type="PANTHER" id="PTHR35861">
    <property type="match status" value="1"/>
</dbReference>
<dbReference type="InterPro" id="IPR020287">
    <property type="entry name" value="Tail_sheath_C"/>
</dbReference>
<dbReference type="RefSeq" id="WP_188406475.1">
    <property type="nucleotide sequence ID" value="NZ_BMGL01000009.1"/>
</dbReference>
<comment type="similarity">
    <text evidence="1">Belongs to the myoviridae tail sheath protein family.</text>
</comment>